<dbReference type="eggNOG" id="ENOG502S6EU">
    <property type="taxonomic scope" value="Eukaryota"/>
</dbReference>
<protein>
    <submittedName>
        <fullName evidence="2">Uncharacterized protein</fullName>
    </submittedName>
</protein>
<dbReference type="Pfam" id="PF02519">
    <property type="entry name" value="Auxin_inducible"/>
    <property type="match status" value="1"/>
</dbReference>
<dbReference type="OrthoDB" id="1930622at2759"/>
<reference evidence="3" key="1">
    <citation type="submission" date="2013-01" db="EMBL/GenBank/DDBJ databases">
        <title>Draft Genome Sequence of a Mulberry Tree, Morus notabilis C.K. Schneid.</title>
        <authorList>
            <person name="He N."/>
            <person name="Zhao S."/>
        </authorList>
    </citation>
    <scope>NUCLEOTIDE SEQUENCE</scope>
</reference>
<dbReference type="PANTHER" id="PTHR31374:SF19">
    <property type="entry name" value="F8A24.8 PROTEIN"/>
    <property type="match status" value="1"/>
</dbReference>
<comment type="similarity">
    <text evidence="1">Belongs to the ARG7 family.</text>
</comment>
<evidence type="ECO:0000256" key="1">
    <source>
        <dbReference type="ARBA" id="ARBA00006974"/>
    </source>
</evidence>
<dbReference type="InterPro" id="IPR003676">
    <property type="entry name" value="SAUR_fam"/>
</dbReference>
<accession>W9QWD0</accession>
<dbReference type="AlphaFoldDB" id="W9QWD0"/>
<sequence length="130" mass="14811">MCTQKYYGREQRATGLLRLRLFIGKLQKRFSLSAATKEDGRDSDGEELEVTKLAVPDDVKEGHFAVLAVNGAEKKRFVVKLECLNSPTFLRLLEQAEEEYGFQQTGALVVPCKPEELHKILKTEKRRNTI</sequence>
<keyword evidence="3" id="KW-1185">Reference proteome</keyword>
<dbReference type="STRING" id="981085.W9QWD0"/>
<name>W9QWD0_9ROSA</name>
<dbReference type="GO" id="GO:0009733">
    <property type="term" value="P:response to auxin"/>
    <property type="evidence" value="ECO:0007669"/>
    <property type="project" value="InterPro"/>
</dbReference>
<evidence type="ECO:0000313" key="3">
    <source>
        <dbReference type="Proteomes" id="UP000030645"/>
    </source>
</evidence>
<dbReference type="PANTHER" id="PTHR31374">
    <property type="entry name" value="AUXIN-INDUCED PROTEIN-LIKE-RELATED"/>
    <property type="match status" value="1"/>
</dbReference>
<organism evidence="2 3">
    <name type="scientific">Morus notabilis</name>
    <dbReference type="NCBI Taxonomy" id="981085"/>
    <lineage>
        <taxon>Eukaryota</taxon>
        <taxon>Viridiplantae</taxon>
        <taxon>Streptophyta</taxon>
        <taxon>Embryophyta</taxon>
        <taxon>Tracheophyta</taxon>
        <taxon>Spermatophyta</taxon>
        <taxon>Magnoliopsida</taxon>
        <taxon>eudicotyledons</taxon>
        <taxon>Gunneridae</taxon>
        <taxon>Pentapetalae</taxon>
        <taxon>rosids</taxon>
        <taxon>fabids</taxon>
        <taxon>Rosales</taxon>
        <taxon>Moraceae</taxon>
        <taxon>Moreae</taxon>
        <taxon>Morus</taxon>
    </lineage>
</organism>
<proteinExistence type="inferred from homology"/>
<gene>
    <name evidence="2" type="ORF">L484_002172</name>
</gene>
<dbReference type="EMBL" id="KE343295">
    <property type="protein sequence ID" value="EXB22447.1"/>
    <property type="molecule type" value="Genomic_DNA"/>
</dbReference>
<dbReference type="KEGG" id="mnt:21385751"/>
<evidence type="ECO:0000313" key="2">
    <source>
        <dbReference type="EMBL" id="EXB22447.1"/>
    </source>
</evidence>
<dbReference type="Proteomes" id="UP000030645">
    <property type="component" value="Unassembled WGS sequence"/>
</dbReference>